<organism evidence="1 2">
    <name type="scientific">Trifolium pratense</name>
    <name type="common">Red clover</name>
    <dbReference type="NCBI Taxonomy" id="57577"/>
    <lineage>
        <taxon>Eukaryota</taxon>
        <taxon>Viridiplantae</taxon>
        <taxon>Streptophyta</taxon>
        <taxon>Embryophyta</taxon>
        <taxon>Tracheophyta</taxon>
        <taxon>Spermatophyta</taxon>
        <taxon>Magnoliopsida</taxon>
        <taxon>eudicotyledons</taxon>
        <taxon>Gunneridae</taxon>
        <taxon>Pentapetalae</taxon>
        <taxon>rosids</taxon>
        <taxon>fabids</taxon>
        <taxon>Fabales</taxon>
        <taxon>Fabaceae</taxon>
        <taxon>Papilionoideae</taxon>
        <taxon>50 kb inversion clade</taxon>
        <taxon>NPAAA clade</taxon>
        <taxon>Hologalegina</taxon>
        <taxon>IRL clade</taxon>
        <taxon>Trifolieae</taxon>
        <taxon>Trifolium</taxon>
    </lineage>
</organism>
<evidence type="ECO:0000313" key="1">
    <source>
        <dbReference type="EMBL" id="CAJ2637045.1"/>
    </source>
</evidence>
<sequence length="53" mass="6316">MFSAKYYYEYYSFCKLAFPMRIRSRLIMMLQWLNLWAHSGADPEILTTGGMVN</sequence>
<gene>
    <name evidence="1" type="ORF">MILVUS5_LOCUS7446</name>
</gene>
<dbReference type="EMBL" id="CASHSV030000013">
    <property type="protein sequence ID" value="CAJ2637045.1"/>
    <property type="molecule type" value="Genomic_DNA"/>
</dbReference>
<evidence type="ECO:0000313" key="2">
    <source>
        <dbReference type="Proteomes" id="UP001177021"/>
    </source>
</evidence>
<dbReference type="Proteomes" id="UP001177021">
    <property type="component" value="Unassembled WGS sequence"/>
</dbReference>
<proteinExistence type="predicted"/>
<comment type="caution">
    <text evidence="1">The sequence shown here is derived from an EMBL/GenBank/DDBJ whole genome shotgun (WGS) entry which is preliminary data.</text>
</comment>
<name>A0ACB0IXT8_TRIPR</name>
<accession>A0ACB0IXT8</accession>
<protein>
    <submittedName>
        <fullName evidence="1">Uncharacterized protein</fullName>
    </submittedName>
</protein>
<keyword evidence="2" id="KW-1185">Reference proteome</keyword>
<reference evidence="1" key="1">
    <citation type="submission" date="2023-10" db="EMBL/GenBank/DDBJ databases">
        <authorList>
            <person name="Rodriguez Cubillos JULIANA M."/>
            <person name="De Vega J."/>
        </authorList>
    </citation>
    <scope>NUCLEOTIDE SEQUENCE</scope>
</reference>